<keyword evidence="2" id="KW-1185">Reference proteome</keyword>
<dbReference type="EMBL" id="CP027860">
    <property type="protein sequence ID" value="AVP97468.1"/>
    <property type="molecule type" value="Genomic_DNA"/>
</dbReference>
<evidence type="ECO:0000313" key="1">
    <source>
        <dbReference type="EMBL" id="AVP97468.1"/>
    </source>
</evidence>
<dbReference type="Proteomes" id="UP000241074">
    <property type="component" value="Chromosome"/>
</dbReference>
<reference evidence="1 2" key="2">
    <citation type="submission" date="2018-03" db="EMBL/GenBank/DDBJ databases">
        <authorList>
            <person name="Keele B.F."/>
        </authorList>
    </citation>
    <scope>NUCLEOTIDE SEQUENCE [LARGE SCALE GENOMIC DNA]</scope>
    <source>
        <strain evidence="1 2">D13</strain>
    </source>
</reference>
<gene>
    <name evidence="1" type="ORF">C7S18_09780</name>
</gene>
<reference evidence="1 2" key="1">
    <citation type="submission" date="2018-03" db="EMBL/GenBank/DDBJ databases">
        <title>Ahniella affigens gen. nov., sp. nov., a gammaproteobacterium isolated from sandy soil near a stream.</title>
        <authorList>
            <person name="Ko Y."/>
            <person name="Kim J.-H."/>
        </authorList>
    </citation>
    <scope>NUCLEOTIDE SEQUENCE [LARGE SCALE GENOMIC DNA]</scope>
    <source>
        <strain evidence="1 2">D13</strain>
    </source>
</reference>
<dbReference type="AlphaFoldDB" id="A0A2P1PRK9"/>
<organism evidence="1 2">
    <name type="scientific">Ahniella affigens</name>
    <dbReference type="NCBI Taxonomy" id="2021234"/>
    <lineage>
        <taxon>Bacteria</taxon>
        <taxon>Pseudomonadati</taxon>
        <taxon>Pseudomonadota</taxon>
        <taxon>Gammaproteobacteria</taxon>
        <taxon>Lysobacterales</taxon>
        <taxon>Rhodanobacteraceae</taxon>
        <taxon>Ahniella</taxon>
    </lineage>
</organism>
<accession>A0A2P1PRK9</accession>
<dbReference type="KEGG" id="xba:C7S18_09780"/>
<evidence type="ECO:0000313" key="2">
    <source>
        <dbReference type="Proteomes" id="UP000241074"/>
    </source>
</evidence>
<protein>
    <submittedName>
        <fullName evidence="1">Uncharacterized protein</fullName>
    </submittedName>
</protein>
<name>A0A2P1PRK9_9GAMM</name>
<sequence length="80" mass="8111">MLASTCHLSSQPPVHLPTIVLAVDARNACISPDANGSSTGSWLASLIVKRQLGSQPLALVVAIDRAHSAITSGAAPGGKR</sequence>
<proteinExistence type="predicted"/>